<dbReference type="PANTHER" id="PTHR32071">
    <property type="entry name" value="TRANSCRIPTIONAL REGULATORY PROTEIN"/>
    <property type="match status" value="1"/>
</dbReference>
<dbReference type="GO" id="GO:0006355">
    <property type="term" value="P:regulation of DNA-templated transcription"/>
    <property type="evidence" value="ECO:0007669"/>
    <property type="project" value="InterPro"/>
</dbReference>
<dbReference type="SUPFAM" id="SSF52172">
    <property type="entry name" value="CheY-like"/>
    <property type="match status" value="1"/>
</dbReference>
<dbReference type="Gene3D" id="3.40.50.2300">
    <property type="match status" value="1"/>
</dbReference>
<dbReference type="PROSITE" id="PS50045">
    <property type="entry name" value="SIGMA54_INTERACT_4"/>
    <property type="match status" value="1"/>
</dbReference>
<dbReference type="AlphaFoldDB" id="A0A7C9HKD7"/>
<protein>
    <submittedName>
        <fullName evidence="10">Response regulator</fullName>
    </submittedName>
</protein>
<dbReference type="SUPFAM" id="SSF52540">
    <property type="entry name" value="P-loop containing nucleoside triphosphate hydrolases"/>
    <property type="match status" value="1"/>
</dbReference>
<keyword evidence="5" id="KW-0804">Transcription</keyword>
<dbReference type="SMART" id="SM00448">
    <property type="entry name" value="REC"/>
    <property type="match status" value="1"/>
</dbReference>
<dbReference type="Gene3D" id="3.40.50.300">
    <property type="entry name" value="P-loop containing nucleotide triphosphate hydrolases"/>
    <property type="match status" value="1"/>
</dbReference>
<proteinExistence type="predicted"/>
<feature type="compositionally biased region" description="Polar residues" evidence="7">
    <location>
        <begin position="38"/>
        <end position="50"/>
    </location>
</feature>
<dbReference type="GO" id="GO:0043565">
    <property type="term" value="F:sequence-specific DNA binding"/>
    <property type="evidence" value="ECO:0007669"/>
    <property type="project" value="InterPro"/>
</dbReference>
<dbReference type="PANTHER" id="PTHR32071:SF117">
    <property type="entry name" value="PTS-DEPENDENT DIHYDROXYACETONE KINASE OPERON REGULATORY PROTEIN-RELATED"/>
    <property type="match status" value="1"/>
</dbReference>
<dbReference type="Gene3D" id="1.10.10.60">
    <property type="entry name" value="Homeodomain-like"/>
    <property type="match status" value="1"/>
</dbReference>
<dbReference type="CDD" id="cd00009">
    <property type="entry name" value="AAA"/>
    <property type="match status" value="1"/>
</dbReference>
<dbReference type="PROSITE" id="PS00688">
    <property type="entry name" value="SIGMA54_INTERACT_3"/>
    <property type="match status" value="1"/>
</dbReference>
<gene>
    <name evidence="10" type="ORF">GN331_01270</name>
</gene>
<dbReference type="InterPro" id="IPR009057">
    <property type="entry name" value="Homeodomain-like_sf"/>
</dbReference>
<evidence type="ECO:0000256" key="5">
    <source>
        <dbReference type="ARBA" id="ARBA00023163"/>
    </source>
</evidence>
<reference evidence="10 11" key="1">
    <citation type="submission" date="2019-12" db="EMBL/GenBank/DDBJ databases">
        <authorList>
            <person name="Xu J."/>
        </authorList>
    </citation>
    <scope>NUCLEOTIDE SEQUENCE [LARGE SCALE GENOMIC DNA]</scope>
    <source>
        <strain evidence="10 11">HX-5-24</strain>
    </source>
</reference>
<dbReference type="GO" id="GO:0000160">
    <property type="term" value="P:phosphorelay signal transduction system"/>
    <property type="evidence" value="ECO:0007669"/>
    <property type="project" value="InterPro"/>
</dbReference>
<dbReference type="Pfam" id="PF00158">
    <property type="entry name" value="Sigma54_activat"/>
    <property type="match status" value="1"/>
</dbReference>
<dbReference type="Pfam" id="PF02954">
    <property type="entry name" value="HTH_8"/>
    <property type="match status" value="1"/>
</dbReference>
<dbReference type="InterPro" id="IPR001789">
    <property type="entry name" value="Sig_transdc_resp-reg_receiver"/>
</dbReference>
<feature type="modified residue" description="4-aspartylphosphate" evidence="6">
    <location>
        <position position="105"/>
    </location>
</feature>
<dbReference type="InterPro" id="IPR058031">
    <property type="entry name" value="AAA_lid_NorR"/>
</dbReference>
<keyword evidence="11" id="KW-1185">Reference proteome</keyword>
<evidence type="ECO:0000256" key="1">
    <source>
        <dbReference type="ARBA" id="ARBA00022741"/>
    </source>
</evidence>
<dbReference type="InterPro" id="IPR025662">
    <property type="entry name" value="Sigma_54_int_dom_ATP-bd_1"/>
</dbReference>
<dbReference type="EMBL" id="WOXT01000001">
    <property type="protein sequence ID" value="MUV12832.1"/>
    <property type="molecule type" value="Genomic_DNA"/>
</dbReference>
<evidence type="ECO:0000313" key="10">
    <source>
        <dbReference type="EMBL" id="MUV12832.1"/>
    </source>
</evidence>
<evidence type="ECO:0000259" key="9">
    <source>
        <dbReference type="PROSITE" id="PS50110"/>
    </source>
</evidence>
<dbReference type="SUPFAM" id="SSF46689">
    <property type="entry name" value="Homeodomain-like"/>
    <property type="match status" value="1"/>
</dbReference>
<name>A0A7C9HKD7_9GAMM</name>
<dbReference type="InterPro" id="IPR027417">
    <property type="entry name" value="P-loop_NTPase"/>
</dbReference>
<comment type="caution">
    <text evidence="10">The sequence shown here is derived from an EMBL/GenBank/DDBJ whole genome shotgun (WGS) entry which is preliminary data.</text>
</comment>
<dbReference type="InterPro" id="IPR011006">
    <property type="entry name" value="CheY-like_superfamily"/>
</dbReference>
<dbReference type="InterPro" id="IPR025944">
    <property type="entry name" value="Sigma_54_int_dom_CS"/>
</dbReference>
<feature type="domain" description="Sigma-54 factor interaction" evidence="8">
    <location>
        <begin position="185"/>
        <end position="412"/>
    </location>
</feature>
<dbReference type="Pfam" id="PF00072">
    <property type="entry name" value="Response_reg"/>
    <property type="match status" value="1"/>
</dbReference>
<evidence type="ECO:0000256" key="3">
    <source>
        <dbReference type="ARBA" id="ARBA00023015"/>
    </source>
</evidence>
<dbReference type="InterPro" id="IPR002078">
    <property type="entry name" value="Sigma_54_int"/>
</dbReference>
<evidence type="ECO:0000256" key="4">
    <source>
        <dbReference type="ARBA" id="ARBA00023125"/>
    </source>
</evidence>
<evidence type="ECO:0000313" key="11">
    <source>
        <dbReference type="Proteomes" id="UP000479692"/>
    </source>
</evidence>
<dbReference type="GO" id="GO:0005524">
    <property type="term" value="F:ATP binding"/>
    <property type="evidence" value="ECO:0007669"/>
    <property type="project" value="UniProtKB-KW"/>
</dbReference>
<dbReference type="InterPro" id="IPR002197">
    <property type="entry name" value="HTH_Fis"/>
</dbReference>
<evidence type="ECO:0000259" key="8">
    <source>
        <dbReference type="PROSITE" id="PS50045"/>
    </source>
</evidence>
<sequence length="496" mass="54270">MRRKILPVAENLARPSPRDRLLRSKPQRVPRAEPDMDASQSSEKTTSDPNTIRAPTLLIVDDDVGFVHATAEVARLEGFEITIASELGQALHRMRQHDYDLALVDLDLPDGSGLQLLEDIDVQRTHAVIVTGRPTVESALQSLRSSVVDYLVKPICPDRLRELLHAAATDRRIAPPVAPTPNHGMVGASRGFQTVCRMIEKVAPTDAAVLVHGESGVGKELVARAIHEASGRTGPFVAVNCGAVAGELLSSQLFGHEKGSFTGAFSRHLGFLEQAAHGTLFLDEITEMAPVLQTHLLRVLDFGCYRRVGGHADLPVEVRIVSATNRDPREAVASGRLREDLYYRLSGFDIPVPPLRERDGDALRLANAFLAELNTRGGTRHAFAPDTIDAIARAAWPGNVRELRNAVQRSYILAEDGVVRIAPQSFPKPADESSHTITFTIGTSFEEMERRILRKTLQHYGNNRRRAAAALGITARTIRNRLARERGGAATDDDEG</sequence>
<dbReference type="PROSITE" id="PS00675">
    <property type="entry name" value="SIGMA54_INTERACT_1"/>
    <property type="match status" value="1"/>
</dbReference>
<dbReference type="InterPro" id="IPR003593">
    <property type="entry name" value="AAA+_ATPase"/>
</dbReference>
<feature type="region of interest" description="Disordered" evidence="7">
    <location>
        <begin position="1"/>
        <end position="50"/>
    </location>
</feature>
<dbReference type="CDD" id="cd00156">
    <property type="entry name" value="REC"/>
    <property type="match status" value="1"/>
</dbReference>
<dbReference type="Proteomes" id="UP000479692">
    <property type="component" value="Unassembled WGS sequence"/>
</dbReference>
<dbReference type="Gene3D" id="1.10.8.60">
    <property type="match status" value="1"/>
</dbReference>
<evidence type="ECO:0000256" key="2">
    <source>
        <dbReference type="ARBA" id="ARBA00022840"/>
    </source>
</evidence>
<keyword evidence="1" id="KW-0547">Nucleotide-binding</keyword>
<keyword evidence="2" id="KW-0067">ATP-binding</keyword>
<evidence type="ECO:0000256" key="6">
    <source>
        <dbReference type="PROSITE-ProRule" id="PRU00169"/>
    </source>
</evidence>
<keyword evidence="6" id="KW-0597">Phosphoprotein</keyword>
<dbReference type="PROSITE" id="PS50110">
    <property type="entry name" value="RESPONSE_REGULATORY"/>
    <property type="match status" value="1"/>
</dbReference>
<keyword evidence="3" id="KW-0805">Transcription regulation</keyword>
<accession>A0A7C9HKD7</accession>
<dbReference type="SMART" id="SM00382">
    <property type="entry name" value="AAA"/>
    <property type="match status" value="1"/>
</dbReference>
<feature type="domain" description="Response regulatory" evidence="9">
    <location>
        <begin position="56"/>
        <end position="168"/>
    </location>
</feature>
<keyword evidence="4" id="KW-0238">DNA-binding</keyword>
<dbReference type="Pfam" id="PF25601">
    <property type="entry name" value="AAA_lid_14"/>
    <property type="match status" value="1"/>
</dbReference>
<dbReference type="FunFam" id="3.40.50.300:FF:000006">
    <property type="entry name" value="DNA-binding transcriptional regulator NtrC"/>
    <property type="match status" value="1"/>
</dbReference>
<evidence type="ECO:0000256" key="7">
    <source>
        <dbReference type="SAM" id="MobiDB-lite"/>
    </source>
</evidence>
<organism evidence="10 11">
    <name type="scientific">Noviluteimonas gilva</name>
    <dbReference type="NCBI Taxonomy" id="2682097"/>
    <lineage>
        <taxon>Bacteria</taxon>
        <taxon>Pseudomonadati</taxon>
        <taxon>Pseudomonadota</taxon>
        <taxon>Gammaproteobacteria</taxon>
        <taxon>Lysobacterales</taxon>
        <taxon>Lysobacteraceae</taxon>
        <taxon>Noviluteimonas</taxon>
    </lineage>
</organism>